<dbReference type="SUPFAM" id="SSF50978">
    <property type="entry name" value="WD40 repeat-like"/>
    <property type="match status" value="1"/>
</dbReference>
<evidence type="ECO:0000256" key="1">
    <source>
        <dbReference type="SAM" id="MobiDB-lite"/>
    </source>
</evidence>
<organism evidence="2">
    <name type="scientific">Trypanosoma vivax (strain Y486)</name>
    <dbReference type="NCBI Taxonomy" id="1055687"/>
    <lineage>
        <taxon>Eukaryota</taxon>
        <taxon>Discoba</taxon>
        <taxon>Euglenozoa</taxon>
        <taxon>Kinetoplastea</taxon>
        <taxon>Metakinetoplastina</taxon>
        <taxon>Trypanosomatida</taxon>
        <taxon>Trypanosomatidae</taxon>
        <taxon>Trypanosoma</taxon>
        <taxon>Duttonella</taxon>
    </lineage>
</organism>
<feature type="region of interest" description="Disordered" evidence="1">
    <location>
        <begin position="1521"/>
        <end position="1546"/>
    </location>
</feature>
<proteinExistence type="predicted"/>
<dbReference type="EMBL" id="HE573026">
    <property type="protein sequence ID" value="CCC52240.1"/>
    <property type="molecule type" value="Genomic_DNA"/>
</dbReference>
<accession>G0U477</accession>
<name>G0U477_TRYVY</name>
<protein>
    <submittedName>
        <fullName evidence="2">Uncharacterized protein</fullName>
    </submittedName>
</protein>
<reference evidence="2" key="1">
    <citation type="journal article" date="2012" name="Proc. Natl. Acad. Sci. U.S.A.">
        <title>Antigenic diversity is generated by distinct evolutionary mechanisms in African trypanosome species.</title>
        <authorList>
            <person name="Jackson A.P."/>
            <person name="Berry A."/>
            <person name="Aslett M."/>
            <person name="Allison H.C."/>
            <person name="Burton P."/>
            <person name="Vavrova-Anderson J."/>
            <person name="Brown R."/>
            <person name="Browne H."/>
            <person name="Corton N."/>
            <person name="Hauser H."/>
            <person name="Gamble J."/>
            <person name="Gilderthorp R."/>
            <person name="Marcello L."/>
            <person name="McQuillan J."/>
            <person name="Otto T.D."/>
            <person name="Quail M.A."/>
            <person name="Sanders M.J."/>
            <person name="van Tonder A."/>
            <person name="Ginger M.L."/>
            <person name="Field M.C."/>
            <person name="Barry J.D."/>
            <person name="Hertz-Fowler C."/>
            <person name="Berriman M."/>
        </authorList>
    </citation>
    <scope>NUCLEOTIDE SEQUENCE</scope>
    <source>
        <strain evidence="2">Y486</strain>
    </source>
</reference>
<evidence type="ECO:0000313" key="2">
    <source>
        <dbReference type="EMBL" id="CCC52240.1"/>
    </source>
</evidence>
<sequence>MSDANAERNSLVVGEGECDGFECGTTNRDELTLKSCFLKNVLLDLGLTETAHKLEEEMQRIMGRISETNGSNGIANDSAQLSTGHVNDISKNNDGPDTANGVCGNATGCPQDAPKPCSKDFSEGDLLDKCRDVFDRFVSHNREDVDKSQVEEIISNLCQLAIRPAKYANCEATARAGNEEPTSLSVQVRNLLNMFLGGDVCGPHREGHVVSVAPQAWTPLIEVFTSYVDALWMQICLAEAVSTADFSECGWNRNRHEILLNLSHLQEKVQRLLVEVRQLQSERRAVEGHKSGDDTKKNNDAPACCRLRSCIPPKVPASPEDHEVDTGADIGKLYNGVFAFFSHREPTFRQNVEDVSSWIMDQCTRYALKGTVINLPTNGRTDHIEGVENRAESPSAKDTSEAFSLKKAWQQVTERLRLVVVAKSGNVPEHKHTVVQLSVPEVISLCYAQASVRIQFLAWVIGSLAEIREVISSQRTSQVGRKNSTLSNELTSSTIVAMVVGFWYSGRYGASDVHMHILTALATGRPHSTMRVDVAQRTSTRCVIKRVLGLNRLLLNLQDPEFSLDMQLQAIASSTGCPPALTTGGFSNVRREPTARACTQAHHPTGVRSETAAEHSNDNGALASMESMPVEVVQLAEHLLYGPSNTPTGSLMTDFSSVEARQQLAMDLRASAGNTFGIVDDATPSTEAYTSNVDETHIDSADTVSHPSESGAPNEVQLITLTPCGSLLALLTTKGRLVVFATRAALGHCSADSSGVSYRSFDEKVVMSTFISDNGDELQWYALLSSFIIFSPCGRFLLCAFHVGTPPSSNRIKEAERSLHAYKDVGKMRIYSMHCVEDCCSSESGINEDSCGKGDRLYAEYQVHAVPVTAACWLDPRFLGRLRTKNIREDSDHKLIWKQVAHWHLSVFQCLSCGSDGHIVRWSPADGTVIQRIATHPVRDILYCPLMQAIYTINEYEQLSMYDAWNEQNMDNEEENIVEVSQRGLPASLSQPQPPADLDVEAPTNTSTTRVMPLKDGEVQRDFFAGSRVIRFDRQHVGRGHAGNEPLLSCISRVVCERGAPSGAETRDSERIGRRILREALRCEKADSISNVCVTLDPLDDSDTDEETGKCCRQHRRSLNTCAHMDRESNYISSLRRRHHLHNDGGSFSQTALKGRAALSNDLMHEDIAMYPTGSRLVFSQIPEVLYSMAGISHLQRESQFAAPPEPYHLISMRASGCPVWGEDGSRRLHHRCACCCGNRSGLDPVVPRCHYYANIVAECDKCWGGEARVSFVNGDTAAAHGSGSLLTGQRCKESEVSGVCKSRARIDHKTLKPSAENGRYLCIVASVGPTRSQTQAEHSLQFRPGMYACVVFDVFYSNVVRVIPVCPTLPHTPLTGNGVDPPNPDVKCAPIYNLPCSVTVVRRLERKLRHDVRRQSESHNTSGTTWYRYGVDTASPHLCTHQVENENDDECNSPLVLLVVGGLHSITYVFDALTGSRIKVLKLRRENRTGEGTPAVEEHPPSKRTRFSYLSLAEFEQTEESLSADDAAGSENEDDSGSDSVFGSLLSQRDTDDGIDRRQALLLGLADVHGVSTVLHATVEMLSVVPQPVISFWSGQNRIEMEDLGNSSTARSDSISRLADAIGTVVGTATSPSNLLLEPHCSFIEQLQHAVESVHKSHGSTLQKRRRDTDAKDLTAASRHDVLFEHFSYAKWRQAALGKPSDTHSATPIVFPSSHFRCGVVNSVELWWDELKNAVYIFSSDEYGSLFLSGGLLGQVA</sequence>
<gene>
    <name evidence="2" type="ORF">TVY486_1012830</name>
</gene>
<dbReference type="VEuPathDB" id="TriTrypDB:TvY486_1012830"/>
<dbReference type="InterPro" id="IPR036322">
    <property type="entry name" value="WD40_repeat_dom_sf"/>
</dbReference>